<dbReference type="InterPro" id="IPR015422">
    <property type="entry name" value="PyrdxlP-dep_Trfase_small"/>
</dbReference>
<dbReference type="InterPro" id="IPR015424">
    <property type="entry name" value="PyrdxlP-dep_Trfase"/>
</dbReference>
<dbReference type="EMBL" id="JADGJQ010000002">
    <property type="protein sequence ID" value="KAJ3185065.1"/>
    <property type="molecule type" value="Genomic_DNA"/>
</dbReference>
<organism evidence="10 11">
    <name type="scientific">Geranomyces variabilis</name>
    <dbReference type="NCBI Taxonomy" id="109894"/>
    <lineage>
        <taxon>Eukaryota</taxon>
        <taxon>Fungi</taxon>
        <taxon>Fungi incertae sedis</taxon>
        <taxon>Chytridiomycota</taxon>
        <taxon>Chytridiomycota incertae sedis</taxon>
        <taxon>Chytridiomycetes</taxon>
        <taxon>Spizellomycetales</taxon>
        <taxon>Powellomycetaceae</taxon>
        <taxon>Geranomyces</taxon>
    </lineage>
</organism>
<dbReference type="PRINTS" id="PR00799">
    <property type="entry name" value="TRANSAMINASE"/>
</dbReference>
<evidence type="ECO:0000256" key="8">
    <source>
        <dbReference type="ARBA" id="ARBA00030923"/>
    </source>
</evidence>
<dbReference type="Gene3D" id="3.90.1150.10">
    <property type="entry name" value="Aspartate Aminotransferase, domain 1"/>
    <property type="match status" value="1"/>
</dbReference>
<gene>
    <name evidence="10" type="primary">AAT2</name>
    <name evidence="10" type="ORF">HDU87_002631</name>
</gene>
<dbReference type="NCBIfam" id="NF006719">
    <property type="entry name" value="PRK09257.1"/>
    <property type="match status" value="1"/>
</dbReference>
<dbReference type="FunFam" id="3.40.640.10:FF:000064">
    <property type="entry name" value="Aspartate aminotransferase"/>
    <property type="match status" value="1"/>
</dbReference>
<evidence type="ECO:0000256" key="7">
    <source>
        <dbReference type="ARBA" id="ARBA00022898"/>
    </source>
</evidence>
<dbReference type="Pfam" id="PF00155">
    <property type="entry name" value="Aminotran_1_2"/>
    <property type="match status" value="1"/>
</dbReference>
<keyword evidence="7" id="KW-0663">Pyridoxal phosphate</keyword>
<protein>
    <recommendedName>
        <fullName evidence="4">aspartate transaminase</fullName>
        <ecNumber evidence="4">2.6.1.1</ecNumber>
    </recommendedName>
    <alternativeName>
        <fullName evidence="8">Transaminase A</fullName>
    </alternativeName>
</protein>
<keyword evidence="6" id="KW-0808">Transferase</keyword>
<feature type="domain" description="Aminotransferase class I/classII large" evidence="9">
    <location>
        <begin position="50"/>
        <end position="416"/>
    </location>
</feature>
<dbReference type="Proteomes" id="UP001212152">
    <property type="component" value="Unassembled WGS sequence"/>
</dbReference>
<dbReference type="GO" id="GO:0005829">
    <property type="term" value="C:cytosol"/>
    <property type="evidence" value="ECO:0007669"/>
    <property type="project" value="TreeGrafter"/>
</dbReference>
<dbReference type="FunFam" id="3.90.1150.10:FF:000001">
    <property type="entry name" value="Aspartate aminotransferase"/>
    <property type="match status" value="1"/>
</dbReference>
<evidence type="ECO:0000256" key="2">
    <source>
        <dbReference type="ARBA" id="ARBA00007441"/>
    </source>
</evidence>
<comment type="similarity">
    <text evidence="2">Belongs to the class-I pyridoxal-phosphate-dependent aminotransferase family.</text>
</comment>
<dbReference type="PANTHER" id="PTHR11879:SF55">
    <property type="entry name" value="GLUTAMATE OXALOACETATE TRANSAMINASE 1, ISOFORM B"/>
    <property type="match status" value="1"/>
</dbReference>
<evidence type="ECO:0000313" key="11">
    <source>
        <dbReference type="Proteomes" id="UP001212152"/>
    </source>
</evidence>
<sequence>MTITERIHQLAVQLTHANASEQSVFHNVPLAPPDAILNLNTLSKADPYPTKINVGVGAYRDEDGKPWVLPVVKKAESVIVNDASLDHEYLPIDGLRKFTDASAKLILGKTSPAIVENRFAGIQTISGSGAVRLGADFLNRFRKATVYVSNPTWGNHHDIFRDAGLPVQTYPYWDPDVRGLAFQAMIDEIQEAPKGSIFVLHPCAHNPTGVDPTADQWRQIADAIRHGEHFPFFDCAYQGFASGDLDRDAAAVRYFVEQGFELLVAQSYSKNMGLYGERTGCLTVVTKTPELALNVRSQMCKLSRASISNPPAFGARIVSMVLNDEQLFTEWKGQLKVMADRIIHMREVLFETLTELKTPGTWNHIVDQIGMFTFTGLNAAQVKVLRDKHHIYMTDNGRISMAGLNSGNIRIFAEAVDDVVRHV</sequence>
<evidence type="ECO:0000256" key="3">
    <source>
        <dbReference type="ARBA" id="ARBA00011738"/>
    </source>
</evidence>
<dbReference type="SUPFAM" id="SSF53383">
    <property type="entry name" value="PLP-dependent transferases"/>
    <property type="match status" value="1"/>
</dbReference>
<evidence type="ECO:0000259" key="9">
    <source>
        <dbReference type="Pfam" id="PF00155"/>
    </source>
</evidence>
<evidence type="ECO:0000256" key="1">
    <source>
        <dbReference type="ARBA" id="ARBA00001933"/>
    </source>
</evidence>
<evidence type="ECO:0000256" key="5">
    <source>
        <dbReference type="ARBA" id="ARBA00022576"/>
    </source>
</evidence>
<comment type="caution">
    <text evidence="10">The sequence shown here is derived from an EMBL/GenBank/DDBJ whole genome shotgun (WGS) entry which is preliminary data.</text>
</comment>
<comment type="subunit">
    <text evidence="3">Homodimer.</text>
</comment>
<dbReference type="InterPro" id="IPR015421">
    <property type="entry name" value="PyrdxlP-dep_Trfase_major"/>
</dbReference>
<dbReference type="EC" id="2.6.1.1" evidence="4"/>
<evidence type="ECO:0000256" key="6">
    <source>
        <dbReference type="ARBA" id="ARBA00022679"/>
    </source>
</evidence>
<dbReference type="GO" id="GO:0004069">
    <property type="term" value="F:L-aspartate:2-oxoglutarate aminotransferase activity"/>
    <property type="evidence" value="ECO:0007669"/>
    <property type="project" value="UniProtKB-EC"/>
</dbReference>
<evidence type="ECO:0000256" key="4">
    <source>
        <dbReference type="ARBA" id="ARBA00012753"/>
    </source>
</evidence>
<dbReference type="InterPro" id="IPR004839">
    <property type="entry name" value="Aminotransferase_I/II_large"/>
</dbReference>
<dbReference type="GO" id="GO:0006532">
    <property type="term" value="P:aspartate biosynthetic process"/>
    <property type="evidence" value="ECO:0007669"/>
    <property type="project" value="TreeGrafter"/>
</dbReference>
<name>A0AAD5TTI1_9FUNG</name>
<comment type="cofactor">
    <cofactor evidence="1">
        <name>pyridoxal 5'-phosphate</name>
        <dbReference type="ChEBI" id="CHEBI:597326"/>
    </cofactor>
</comment>
<reference evidence="10" key="1">
    <citation type="submission" date="2020-05" db="EMBL/GenBank/DDBJ databases">
        <title>Phylogenomic resolution of chytrid fungi.</title>
        <authorList>
            <person name="Stajich J.E."/>
            <person name="Amses K."/>
            <person name="Simmons R."/>
            <person name="Seto K."/>
            <person name="Myers J."/>
            <person name="Bonds A."/>
            <person name="Quandt C.A."/>
            <person name="Barry K."/>
            <person name="Liu P."/>
            <person name="Grigoriev I."/>
            <person name="Longcore J.E."/>
            <person name="James T.Y."/>
        </authorList>
    </citation>
    <scope>NUCLEOTIDE SEQUENCE</scope>
    <source>
        <strain evidence="10">JEL0379</strain>
    </source>
</reference>
<evidence type="ECO:0000313" key="10">
    <source>
        <dbReference type="EMBL" id="KAJ3185065.1"/>
    </source>
</evidence>
<dbReference type="CDD" id="cd00609">
    <property type="entry name" value="AAT_like"/>
    <property type="match status" value="1"/>
</dbReference>
<keyword evidence="11" id="KW-1185">Reference proteome</keyword>
<dbReference type="PANTHER" id="PTHR11879">
    <property type="entry name" value="ASPARTATE AMINOTRANSFERASE"/>
    <property type="match status" value="1"/>
</dbReference>
<dbReference type="AlphaFoldDB" id="A0AAD5TTI1"/>
<dbReference type="Gene3D" id="3.40.640.10">
    <property type="entry name" value="Type I PLP-dependent aspartate aminotransferase-like (Major domain)"/>
    <property type="match status" value="1"/>
</dbReference>
<proteinExistence type="inferred from homology"/>
<keyword evidence="5 10" id="KW-0032">Aminotransferase</keyword>
<dbReference type="InterPro" id="IPR000796">
    <property type="entry name" value="Asp_trans"/>
</dbReference>
<accession>A0AAD5TTI1</accession>
<dbReference type="GO" id="GO:0030170">
    <property type="term" value="F:pyridoxal phosphate binding"/>
    <property type="evidence" value="ECO:0007669"/>
    <property type="project" value="InterPro"/>
</dbReference>